<protein>
    <submittedName>
        <fullName evidence="1">Uncharacterized protein</fullName>
    </submittedName>
</protein>
<proteinExistence type="predicted"/>
<reference evidence="1 2" key="1">
    <citation type="journal article" date="2017" name="Antonie Van Leeuwenhoek">
        <title>Rhizobium rhizosphaerae sp. nov., a novel species isolated from rice rhizosphere.</title>
        <authorList>
            <person name="Zhao J.J."/>
            <person name="Zhang J."/>
            <person name="Zhang R.J."/>
            <person name="Zhang C.W."/>
            <person name="Yin H.Q."/>
            <person name="Zhang X.X."/>
        </authorList>
    </citation>
    <scope>NUCLEOTIDE SEQUENCE [LARGE SCALE GENOMIC DNA]</scope>
    <source>
        <strain evidence="1 2">S18K6</strain>
    </source>
</reference>
<dbReference type="RefSeq" id="WP_007992284.1">
    <property type="nucleotide sequence ID" value="NZ_BAEM01000063.1"/>
</dbReference>
<accession>A0AAV3V7P1</accession>
<sequence>MPHPGRQKDKTEIYAFWKQYVEHYDVINKIAAVDVVEGANLSALVLSGDYEKDVVALRDALTKDGARRALSRFSKWVSRKRSKSTTIVLKEETLARLRQVAMHTDFDKDGYDLMFEYILESPEEFEEAKKEIRNMPLGLDADQKNKLFLKYLTKEHYNLYRQVKTLVDHAYFSGWHDSRRRRGKRTYEHYESDLADFWSRTASND</sequence>
<dbReference type="AlphaFoldDB" id="A0AAV3V7P1"/>
<name>A0AAV3V7P1_9ALTE</name>
<dbReference type="Proteomes" id="UP000006320">
    <property type="component" value="Unassembled WGS sequence"/>
</dbReference>
<dbReference type="EMBL" id="BAEM01000063">
    <property type="protein sequence ID" value="GAC12590.1"/>
    <property type="molecule type" value="Genomic_DNA"/>
</dbReference>
<evidence type="ECO:0000313" key="1">
    <source>
        <dbReference type="EMBL" id="GAC12590.1"/>
    </source>
</evidence>
<organism evidence="1 2">
    <name type="scientific">Paraglaciecola chathamensis S18K6</name>
    <dbReference type="NCBI Taxonomy" id="1127672"/>
    <lineage>
        <taxon>Bacteria</taxon>
        <taxon>Pseudomonadati</taxon>
        <taxon>Pseudomonadota</taxon>
        <taxon>Gammaproteobacteria</taxon>
        <taxon>Alteromonadales</taxon>
        <taxon>Alteromonadaceae</taxon>
        <taxon>Paraglaciecola</taxon>
    </lineage>
</organism>
<gene>
    <name evidence="1" type="ORF">GCHA_4673</name>
</gene>
<evidence type="ECO:0000313" key="2">
    <source>
        <dbReference type="Proteomes" id="UP000006320"/>
    </source>
</evidence>
<comment type="caution">
    <text evidence="1">The sequence shown here is derived from an EMBL/GenBank/DDBJ whole genome shotgun (WGS) entry which is preliminary data.</text>
</comment>